<dbReference type="InterPro" id="IPR016186">
    <property type="entry name" value="C-type_lectin-like/link_sf"/>
</dbReference>
<feature type="domain" description="C-type lectin" evidence="2">
    <location>
        <begin position="43"/>
        <end position="161"/>
    </location>
</feature>
<comment type="caution">
    <text evidence="3">The sequence shown here is derived from an EMBL/GenBank/DDBJ whole genome shotgun (WGS) entry which is preliminary data.</text>
</comment>
<dbReference type="Gene3D" id="3.10.100.10">
    <property type="entry name" value="Mannose-Binding Protein A, subunit A"/>
    <property type="match status" value="2"/>
</dbReference>
<dbReference type="PANTHER" id="PTHR22803">
    <property type="entry name" value="MANNOSE, PHOSPHOLIPASE, LECTIN RECEPTOR RELATED"/>
    <property type="match status" value="1"/>
</dbReference>
<dbReference type="InterPro" id="IPR050111">
    <property type="entry name" value="C-type_lectin/snaclec_domain"/>
</dbReference>
<dbReference type="SMART" id="SM00034">
    <property type="entry name" value="CLECT"/>
    <property type="match status" value="2"/>
</dbReference>
<proteinExistence type="predicted"/>
<sequence length="300" mass="33680">MKYGVLELGLSLCFVLSCLHFSASFLIDPYSEHVLTGEWREVYTGSGYYYYLTHKKTFQQARDECRSYGGDLAVRVRHFSLRSTLHQTFNFDNAWVGLSKEGNNWVWVDKTSSTTGNTHWIQNPLQPSNTGGNENCGEIMDEYSLRTNDVSCSSTKYGLCEHNRQGYDAGNGYRYMLTSKGTWDNTRTECVNVGGDLAAVGMQDFSLRAPIQQALGFDGAWIGLIDLIGGGQDWVWADSTVTSSTRENTHWIENPRQPSNSAGNEKCGEILLEYDLRTNDRACSAETNGLCEIPIITRYT</sequence>
<dbReference type="SUPFAM" id="SSF56436">
    <property type="entry name" value="C-type lectin-like"/>
    <property type="match status" value="2"/>
</dbReference>
<keyword evidence="1" id="KW-0732">Signal</keyword>
<gene>
    <name evidence="3" type="ORF">CVLEPA_LOCUS705</name>
</gene>
<dbReference type="InterPro" id="IPR016187">
    <property type="entry name" value="CTDL_fold"/>
</dbReference>
<name>A0ABP0F039_CLALP</name>
<evidence type="ECO:0000313" key="3">
    <source>
        <dbReference type="EMBL" id="CAK8671657.1"/>
    </source>
</evidence>
<dbReference type="Pfam" id="PF00059">
    <property type="entry name" value="Lectin_C"/>
    <property type="match status" value="2"/>
</dbReference>
<dbReference type="PROSITE" id="PS51257">
    <property type="entry name" value="PROKAR_LIPOPROTEIN"/>
    <property type="match status" value="1"/>
</dbReference>
<feature type="chain" id="PRO_5046885275" description="C-type lectin domain-containing protein" evidence="1">
    <location>
        <begin position="25"/>
        <end position="300"/>
    </location>
</feature>
<accession>A0ABP0F039</accession>
<dbReference type="PROSITE" id="PS50041">
    <property type="entry name" value="C_TYPE_LECTIN_2"/>
    <property type="match status" value="2"/>
</dbReference>
<dbReference type="EMBL" id="CAWYQH010000001">
    <property type="protein sequence ID" value="CAK8671657.1"/>
    <property type="molecule type" value="Genomic_DNA"/>
</dbReference>
<feature type="signal peptide" evidence="1">
    <location>
        <begin position="1"/>
        <end position="24"/>
    </location>
</feature>
<evidence type="ECO:0000313" key="4">
    <source>
        <dbReference type="Proteomes" id="UP001642483"/>
    </source>
</evidence>
<protein>
    <recommendedName>
        <fullName evidence="2">C-type lectin domain-containing protein</fullName>
    </recommendedName>
</protein>
<organism evidence="3 4">
    <name type="scientific">Clavelina lepadiformis</name>
    <name type="common">Light-bulb sea squirt</name>
    <name type="synonym">Ascidia lepadiformis</name>
    <dbReference type="NCBI Taxonomy" id="159417"/>
    <lineage>
        <taxon>Eukaryota</taxon>
        <taxon>Metazoa</taxon>
        <taxon>Chordata</taxon>
        <taxon>Tunicata</taxon>
        <taxon>Ascidiacea</taxon>
        <taxon>Aplousobranchia</taxon>
        <taxon>Clavelinidae</taxon>
        <taxon>Clavelina</taxon>
    </lineage>
</organism>
<evidence type="ECO:0000259" key="2">
    <source>
        <dbReference type="PROSITE" id="PS50041"/>
    </source>
</evidence>
<keyword evidence="4" id="KW-1185">Reference proteome</keyword>
<feature type="domain" description="C-type lectin" evidence="2">
    <location>
        <begin position="168"/>
        <end position="292"/>
    </location>
</feature>
<dbReference type="InterPro" id="IPR001304">
    <property type="entry name" value="C-type_lectin-like"/>
</dbReference>
<reference evidence="3 4" key="1">
    <citation type="submission" date="2024-02" db="EMBL/GenBank/DDBJ databases">
        <authorList>
            <person name="Daric V."/>
            <person name="Darras S."/>
        </authorList>
    </citation>
    <scope>NUCLEOTIDE SEQUENCE [LARGE SCALE GENOMIC DNA]</scope>
</reference>
<evidence type="ECO:0000256" key="1">
    <source>
        <dbReference type="SAM" id="SignalP"/>
    </source>
</evidence>
<dbReference type="Proteomes" id="UP001642483">
    <property type="component" value="Unassembled WGS sequence"/>
</dbReference>